<proteinExistence type="predicted"/>
<dbReference type="AlphaFoldDB" id="A0A224YHZ4"/>
<organism evidence="1">
    <name type="scientific">Rhipicephalus zambeziensis</name>
    <dbReference type="NCBI Taxonomy" id="60191"/>
    <lineage>
        <taxon>Eukaryota</taxon>
        <taxon>Metazoa</taxon>
        <taxon>Ecdysozoa</taxon>
        <taxon>Arthropoda</taxon>
        <taxon>Chelicerata</taxon>
        <taxon>Arachnida</taxon>
        <taxon>Acari</taxon>
        <taxon>Parasitiformes</taxon>
        <taxon>Ixodida</taxon>
        <taxon>Ixodoidea</taxon>
        <taxon>Ixodidae</taxon>
        <taxon>Rhipicephalinae</taxon>
        <taxon>Rhipicephalus</taxon>
        <taxon>Rhipicephalus</taxon>
    </lineage>
</organism>
<reference evidence="1" key="1">
    <citation type="journal article" date="2017" name="Parasit. Vectors">
        <title>Sialotranscriptomics of Rhipicephalus zambeziensis reveals intricate expression profiles of secretory proteins and suggests tight temporal transcriptional regulation during blood-feeding.</title>
        <authorList>
            <person name="de Castro M.H."/>
            <person name="de Klerk D."/>
            <person name="Pienaar R."/>
            <person name="Rees D.J.G."/>
            <person name="Mans B.J."/>
        </authorList>
    </citation>
    <scope>NUCLEOTIDE SEQUENCE</scope>
    <source>
        <tissue evidence="1">Salivary glands</tissue>
    </source>
</reference>
<accession>A0A224YHZ4</accession>
<evidence type="ECO:0000313" key="1">
    <source>
        <dbReference type="EMBL" id="MAA13400.1"/>
    </source>
</evidence>
<dbReference type="EMBL" id="GFPF01002254">
    <property type="protein sequence ID" value="MAA13400.1"/>
    <property type="molecule type" value="Transcribed_RNA"/>
</dbReference>
<name>A0A224YHZ4_9ACAR</name>
<protein>
    <submittedName>
        <fullName evidence="1">Uncharacterized protein</fullName>
    </submittedName>
</protein>
<sequence>MQKFTRTPPRLPKAILYHSKAPSFASPFPPDLLWSHKTAHIKQLLACSADRGSSSYAHGVDLVYSAYSFHASYRTFPLLILVFSINCIQAAVLQEIIQFEVGALFRMSGRKRAQQASSNIPFIPNYHCPRYPVPSVHDDDDDGISRPYGCHLCHTVLTRMCDMM</sequence>